<dbReference type="InterPro" id="IPR023213">
    <property type="entry name" value="CAT-like_dom_sf"/>
</dbReference>
<dbReference type="STRING" id="27342.A0A0H2RBE9"/>
<name>A0A0H2RBE9_9AGAM</name>
<dbReference type="Pfam" id="PF07247">
    <property type="entry name" value="AATase"/>
    <property type="match status" value="1"/>
</dbReference>
<dbReference type="InParanoid" id="A0A0H2RBE9"/>
<dbReference type="InterPro" id="IPR052058">
    <property type="entry name" value="Alcohol_O-acetyltransferase"/>
</dbReference>
<dbReference type="FunCoup" id="A0A0H2RBE9">
    <property type="interactions" value="2"/>
</dbReference>
<dbReference type="PANTHER" id="PTHR28037:SF1">
    <property type="entry name" value="ALCOHOL O-ACETYLTRANSFERASE 1-RELATED"/>
    <property type="match status" value="1"/>
</dbReference>
<evidence type="ECO:0008006" key="3">
    <source>
        <dbReference type="Google" id="ProtNLM"/>
    </source>
</evidence>
<dbReference type="Gene3D" id="3.30.559.10">
    <property type="entry name" value="Chloramphenicol acetyltransferase-like domain"/>
    <property type="match status" value="1"/>
</dbReference>
<protein>
    <recommendedName>
        <fullName evidence="3">Alcohol acetyltransferase</fullName>
    </recommendedName>
</protein>
<dbReference type="AlphaFoldDB" id="A0A0H2RBE9"/>
<accession>A0A0H2RBE9</accession>
<keyword evidence="2" id="KW-1185">Reference proteome</keyword>
<dbReference type="PANTHER" id="PTHR28037">
    <property type="entry name" value="ALCOHOL O-ACETYLTRANSFERASE 1-RELATED"/>
    <property type="match status" value="1"/>
</dbReference>
<dbReference type="Proteomes" id="UP000053477">
    <property type="component" value="Unassembled WGS sequence"/>
</dbReference>
<dbReference type="OrthoDB" id="2150604at2759"/>
<evidence type="ECO:0000313" key="1">
    <source>
        <dbReference type="EMBL" id="KLO08747.1"/>
    </source>
</evidence>
<dbReference type="EMBL" id="KQ086079">
    <property type="protein sequence ID" value="KLO08747.1"/>
    <property type="molecule type" value="Genomic_DNA"/>
</dbReference>
<dbReference type="InterPro" id="IPR010828">
    <property type="entry name" value="Atf2/Sli1-like"/>
</dbReference>
<organism evidence="1 2">
    <name type="scientific">Schizopora paradoxa</name>
    <dbReference type="NCBI Taxonomy" id="27342"/>
    <lineage>
        <taxon>Eukaryota</taxon>
        <taxon>Fungi</taxon>
        <taxon>Dikarya</taxon>
        <taxon>Basidiomycota</taxon>
        <taxon>Agaricomycotina</taxon>
        <taxon>Agaricomycetes</taxon>
        <taxon>Hymenochaetales</taxon>
        <taxon>Schizoporaceae</taxon>
        <taxon>Schizopora</taxon>
    </lineage>
</organism>
<dbReference type="SUPFAM" id="SSF52777">
    <property type="entry name" value="CoA-dependent acyltransferases"/>
    <property type="match status" value="1"/>
</dbReference>
<evidence type="ECO:0000313" key="2">
    <source>
        <dbReference type="Proteomes" id="UP000053477"/>
    </source>
</evidence>
<dbReference type="GO" id="GO:0008080">
    <property type="term" value="F:N-acetyltransferase activity"/>
    <property type="evidence" value="ECO:0007669"/>
    <property type="project" value="TreeGrafter"/>
</dbReference>
<gene>
    <name evidence="1" type="ORF">SCHPADRAFT_944204</name>
</gene>
<sequence>MSVNAASRKVGRIERLFVTRQYLGIDTCVIVTAKYSSGGTENQRLSKDVLFPALASVVRKHAILAVRVKDERTSSPSFERLETIDFNSIVKFSESQIDNDENEFSAFLEQEFMQHIPNVGENPLWRLAVSADNVVIFAWSHVIGDGKSGLAFHRALLDALNKSSPQDTADILHDGILTTPNDVEHLPPLEELTELKPSIGTFVSTIVRLFIPPSWHGRSEWSGNKIIRSTAPETKTFVRCVFLTPEDSKRLVALSRKNNTTLTGVIYVAAVGVLSSLLSEGAKTNPALRKFKKVSTTVAISLRPIAKVSDEAIGNIVSVFDAKAKLQPIVKDEQGSVVNFPWDNASSYSKRLRAAIPNSRRLAGMLKYISNYEDLYKDSAGKKRGYGLEVSNLGAFNIGRGAVEKEEGESPPAWTIGRTCFAQDDGVHGAAFRVSVSGDPEGAVNTAVSWGDGAVDSEFAESFVREYRDVLISLSKT</sequence>
<proteinExistence type="predicted"/>
<reference evidence="1 2" key="1">
    <citation type="submission" date="2015-04" db="EMBL/GenBank/DDBJ databases">
        <title>Complete genome sequence of Schizopora paradoxa KUC8140, a cosmopolitan wood degrader in East Asia.</title>
        <authorList>
            <consortium name="DOE Joint Genome Institute"/>
            <person name="Min B."/>
            <person name="Park H."/>
            <person name="Jang Y."/>
            <person name="Kim J.-J."/>
            <person name="Kim K.H."/>
            <person name="Pangilinan J."/>
            <person name="Lipzen A."/>
            <person name="Riley R."/>
            <person name="Grigoriev I.V."/>
            <person name="Spatafora J.W."/>
            <person name="Choi I.-G."/>
        </authorList>
    </citation>
    <scope>NUCLEOTIDE SEQUENCE [LARGE SCALE GENOMIC DNA]</scope>
    <source>
        <strain evidence="1 2">KUC8140</strain>
    </source>
</reference>